<protein>
    <submittedName>
        <fullName evidence="6">RNA polymerase sigma factor</fullName>
    </submittedName>
</protein>
<dbReference type="Proteomes" id="UP000265560">
    <property type="component" value="Chromosome"/>
</dbReference>
<feature type="domain" description="RNA polymerase sigma-70 region 2" evidence="3">
    <location>
        <begin position="15"/>
        <end position="82"/>
    </location>
</feature>
<dbReference type="GO" id="GO:0003677">
    <property type="term" value="F:DNA binding"/>
    <property type="evidence" value="ECO:0007669"/>
    <property type="project" value="InterPro"/>
</dbReference>
<evidence type="ECO:0000313" key="6">
    <source>
        <dbReference type="EMBL" id="AYC35163.1"/>
    </source>
</evidence>
<dbReference type="GO" id="GO:0006352">
    <property type="term" value="P:DNA-templated transcription initiation"/>
    <property type="evidence" value="ECO:0007669"/>
    <property type="project" value="InterPro"/>
</dbReference>
<dbReference type="InterPro" id="IPR046531">
    <property type="entry name" value="DUF6596"/>
</dbReference>
<proteinExistence type="predicted"/>
<gene>
    <name evidence="6" type="ORF">D3880_21650</name>
</gene>
<evidence type="ECO:0000259" key="4">
    <source>
        <dbReference type="Pfam" id="PF08281"/>
    </source>
</evidence>
<dbReference type="InterPro" id="IPR007627">
    <property type="entry name" value="RNA_pol_sigma70_r2"/>
</dbReference>
<evidence type="ECO:0000256" key="2">
    <source>
        <dbReference type="ARBA" id="ARBA00022803"/>
    </source>
</evidence>
<organism evidence="6 7">
    <name type="scientific">Pseudomonas cavernae</name>
    <dbReference type="NCBI Taxonomy" id="2320867"/>
    <lineage>
        <taxon>Bacteria</taxon>
        <taxon>Pseudomonadati</taxon>
        <taxon>Pseudomonadota</taxon>
        <taxon>Gammaproteobacteria</taxon>
        <taxon>Pseudomonadales</taxon>
        <taxon>Pseudomonadaceae</taxon>
        <taxon>Pseudomonas</taxon>
    </lineage>
</organism>
<dbReference type="InterPro" id="IPR013105">
    <property type="entry name" value="TPR_2"/>
</dbReference>
<accession>A0A385ZA09</accession>
<dbReference type="EMBL" id="CP032419">
    <property type="protein sequence ID" value="AYC35163.1"/>
    <property type="molecule type" value="Genomic_DNA"/>
</dbReference>
<dbReference type="InterPro" id="IPR036388">
    <property type="entry name" value="WH-like_DNA-bd_sf"/>
</dbReference>
<dbReference type="Pfam" id="PF04542">
    <property type="entry name" value="Sigma70_r2"/>
    <property type="match status" value="1"/>
</dbReference>
<name>A0A385ZA09_9PSED</name>
<dbReference type="GO" id="GO:0016987">
    <property type="term" value="F:sigma factor activity"/>
    <property type="evidence" value="ECO:0007669"/>
    <property type="project" value="InterPro"/>
</dbReference>
<feature type="domain" description="DUF6596" evidence="5">
    <location>
        <begin position="184"/>
        <end position="283"/>
    </location>
</feature>
<dbReference type="InterPro" id="IPR013325">
    <property type="entry name" value="RNA_pol_sigma_r2"/>
</dbReference>
<dbReference type="SUPFAM" id="SSF88659">
    <property type="entry name" value="Sigma3 and sigma4 domains of RNA polymerase sigma factors"/>
    <property type="match status" value="1"/>
</dbReference>
<sequence>MHQNAASLHATLETLYRNESRRVLATLIRLLGDFDLAEEALHEAFRAAMEQWPGAGVPANPRAWLVSAGRFKAIDGLRRQARFQTLETLGDSLEPVDAAEVWDGEHLEDDRLRLIFTCCHPALAADAQVALTLREVCDLTTEEIARAFLCPPSTVAQRIVRAKAKIREAHIPYEVPGRGELAERLEAVFRVVYLVFNEGYFASSGESLTRSQLSAEAIRLGRLLLELLPEPEAQGLLALMLLHEARRPARTSASGEPVLLEEQDRSLWDPALIAEGDELVLAALRSRRFGPYSLQAAIAAVHAEAPSAAATDWAQIVGLYDALLRLAPSPVVALNRAVALAMRDGPAAGLALVNALLAGGELDDYHLAHAARADLCRRLGRVDEARAAYQRALQLSQQGADRQFLERRLAELADG</sequence>
<feature type="domain" description="RNA polymerase sigma factor 70 region 4 type 2" evidence="4">
    <location>
        <begin position="115"/>
        <end position="166"/>
    </location>
</feature>
<dbReference type="AlphaFoldDB" id="A0A385ZA09"/>
<dbReference type="Gene3D" id="1.10.10.10">
    <property type="entry name" value="Winged helix-like DNA-binding domain superfamily/Winged helix DNA-binding domain"/>
    <property type="match status" value="1"/>
</dbReference>
<dbReference type="RefSeq" id="WP_119895809.1">
    <property type="nucleotide sequence ID" value="NZ_CP032419.1"/>
</dbReference>
<dbReference type="Gene3D" id="1.25.40.10">
    <property type="entry name" value="Tetratricopeptide repeat domain"/>
    <property type="match status" value="1"/>
</dbReference>
<dbReference type="SUPFAM" id="SSF48452">
    <property type="entry name" value="TPR-like"/>
    <property type="match status" value="1"/>
</dbReference>
<dbReference type="KEGG" id="pcav:D3880_21650"/>
<dbReference type="InterPro" id="IPR013249">
    <property type="entry name" value="RNA_pol_sigma70_r4_t2"/>
</dbReference>
<dbReference type="PANTHER" id="PTHR47756:SF2">
    <property type="entry name" value="BLL6612 PROTEIN"/>
    <property type="match status" value="1"/>
</dbReference>
<dbReference type="Pfam" id="PF07719">
    <property type="entry name" value="TPR_2"/>
    <property type="match status" value="1"/>
</dbReference>
<keyword evidence="1" id="KW-0677">Repeat</keyword>
<keyword evidence="2" id="KW-0802">TPR repeat</keyword>
<dbReference type="PANTHER" id="PTHR47756">
    <property type="entry name" value="BLL6612 PROTEIN-RELATED"/>
    <property type="match status" value="1"/>
</dbReference>
<dbReference type="InterPro" id="IPR014284">
    <property type="entry name" value="RNA_pol_sigma-70_dom"/>
</dbReference>
<dbReference type="SUPFAM" id="SSF88946">
    <property type="entry name" value="Sigma2 domain of RNA polymerase sigma factors"/>
    <property type="match status" value="1"/>
</dbReference>
<dbReference type="Gene3D" id="1.10.1740.10">
    <property type="match status" value="1"/>
</dbReference>
<keyword evidence="7" id="KW-1185">Reference proteome</keyword>
<dbReference type="InterPro" id="IPR011990">
    <property type="entry name" value="TPR-like_helical_dom_sf"/>
</dbReference>
<evidence type="ECO:0000259" key="5">
    <source>
        <dbReference type="Pfam" id="PF20239"/>
    </source>
</evidence>
<evidence type="ECO:0000313" key="7">
    <source>
        <dbReference type="Proteomes" id="UP000265560"/>
    </source>
</evidence>
<dbReference type="Pfam" id="PF08281">
    <property type="entry name" value="Sigma70_r4_2"/>
    <property type="match status" value="1"/>
</dbReference>
<evidence type="ECO:0000259" key="3">
    <source>
        <dbReference type="Pfam" id="PF04542"/>
    </source>
</evidence>
<dbReference type="NCBIfam" id="TIGR02937">
    <property type="entry name" value="sigma70-ECF"/>
    <property type="match status" value="1"/>
</dbReference>
<dbReference type="OrthoDB" id="9780299at2"/>
<dbReference type="InterPro" id="IPR013324">
    <property type="entry name" value="RNA_pol_sigma_r3/r4-like"/>
</dbReference>
<reference evidence="7" key="1">
    <citation type="submission" date="2018-09" db="EMBL/GenBank/DDBJ databases">
        <authorList>
            <person name="Zhu H."/>
        </authorList>
    </citation>
    <scope>NUCLEOTIDE SEQUENCE [LARGE SCALE GENOMIC DNA]</scope>
    <source>
        <strain evidence="7">K2W31S-8</strain>
    </source>
</reference>
<evidence type="ECO:0000256" key="1">
    <source>
        <dbReference type="ARBA" id="ARBA00022737"/>
    </source>
</evidence>
<dbReference type="Pfam" id="PF20239">
    <property type="entry name" value="DUF6596"/>
    <property type="match status" value="1"/>
</dbReference>